<feature type="transmembrane region" description="Helical" evidence="1">
    <location>
        <begin position="37"/>
        <end position="57"/>
    </location>
</feature>
<keyword evidence="3" id="KW-1185">Reference proteome</keyword>
<organism evidence="2 3">
    <name type="scientific">Acinetobacter pseudolwoffii</name>
    <dbReference type="NCBI Taxonomy" id="2053287"/>
    <lineage>
        <taxon>Bacteria</taxon>
        <taxon>Pseudomonadati</taxon>
        <taxon>Pseudomonadota</taxon>
        <taxon>Gammaproteobacteria</taxon>
        <taxon>Moraxellales</taxon>
        <taxon>Moraxellaceae</taxon>
        <taxon>Acinetobacter</taxon>
    </lineage>
</organism>
<dbReference type="AlphaFoldDB" id="N9MF67"/>
<feature type="transmembrane region" description="Helical" evidence="1">
    <location>
        <begin position="63"/>
        <end position="84"/>
    </location>
</feature>
<proteinExistence type="predicted"/>
<sequence length="173" mass="20119">MKEVDLTKYEALYDYQKNQFTVVKSHYEKLEDKAIKYLTYLSIFITAFSLLAKYYFIDQKLEAPIILIYLTSFYFALTFVLVCLASGKLFSCLKVQEVFQVNSGEEMINYFQEHKIATVYLGLSHHYKDVIKTYTEKNNEKAELLKSAFEYIKLAGASLIIVIILIILEKLLG</sequence>
<keyword evidence="1" id="KW-1133">Transmembrane helix</keyword>
<dbReference type="RefSeq" id="WP_005167833.1">
    <property type="nucleotide sequence ID" value="NZ_KB850030.1"/>
</dbReference>
<comment type="caution">
    <text evidence="2">The sequence shown here is derived from an EMBL/GenBank/DDBJ whole genome shotgun (WGS) entry which is preliminary data.</text>
</comment>
<protein>
    <recommendedName>
        <fullName evidence="4">SMODS and SLOG-associating 2TM effector domain-containing protein</fullName>
    </recommendedName>
</protein>
<evidence type="ECO:0000256" key="1">
    <source>
        <dbReference type="SAM" id="Phobius"/>
    </source>
</evidence>
<dbReference type="Proteomes" id="UP000023774">
    <property type="component" value="Unassembled WGS sequence"/>
</dbReference>
<evidence type="ECO:0008006" key="4">
    <source>
        <dbReference type="Google" id="ProtNLM"/>
    </source>
</evidence>
<name>N9MF67_9GAMM</name>
<evidence type="ECO:0000313" key="3">
    <source>
        <dbReference type="Proteomes" id="UP000023774"/>
    </source>
</evidence>
<accession>N9MF67</accession>
<dbReference type="HOGENOM" id="CLU_109229_0_0_6"/>
<keyword evidence="1" id="KW-0472">Membrane</keyword>
<dbReference type="EMBL" id="APRJ01000003">
    <property type="protein sequence ID" value="ENW88819.1"/>
    <property type="molecule type" value="Genomic_DNA"/>
</dbReference>
<gene>
    <name evidence="2" type="ORF">F906_00012</name>
</gene>
<evidence type="ECO:0000313" key="2">
    <source>
        <dbReference type="EMBL" id="ENW88819.1"/>
    </source>
</evidence>
<keyword evidence="1" id="KW-0812">Transmembrane</keyword>
<dbReference type="OrthoDB" id="6712519at2"/>
<reference evidence="2 3" key="1">
    <citation type="submission" date="2013-02" db="EMBL/GenBank/DDBJ databases">
        <title>The Genome Sequence of Acinetobacter sp. NIPH 713.</title>
        <authorList>
            <consortium name="The Broad Institute Genome Sequencing Platform"/>
            <consortium name="The Broad Institute Genome Sequencing Center for Infectious Disease"/>
            <person name="Cerqueira G."/>
            <person name="Feldgarden M."/>
            <person name="Courvalin P."/>
            <person name="Perichon B."/>
            <person name="Grillot-Courvalin C."/>
            <person name="Clermont D."/>
            <person name="Rocha E."/>
            <person name="Yoon E.-J."/>
            <person name="Nemec A."/>
            <person name="Walker B."/>
            <person name="Young S.K."/>
            <person name="Zeng Q."/>
            <person name="Gargeya S."/>
            <person name="Fitzgerald M."/>
            <person name="Haas B."/>
            <person name="Abouelleil A."/>
            <person name="Alvarado L."/>
            <person name="Arachchi H.M."/>
            <person name="Berlin A.M."/>
            <person name="Chapman S.B."/>
            <person name="Dewar J."/>
            <person name="Goldberg J."/>
            <person name="Griggs A."/>
            <person name="Gujja S."/>
            <person name="Hansen M."/>
            <person name="Howarth C."/>
            <person name="Imamovic A."/>
            <person name="Larimer J."/>
            <person name="McCowan C."/>
            <person name="Murphy C."/>
            <person name="Neiman D."/>
            <person name="Pearson M."/>
            <person name="Priest M."/>
            <person name="Roberts A."/>
            <person name="Saif S."/>
            <person name="Shea T."/>
            <person name="Sisk P."/>
            <person name="Sykes S."/>
            <person name="Wortman J."/>
            <person name="Nusbaum C."/>
            <person name="Birren B."/>
        </authorList>
    </citation>
    <scope>NUCLEOTIDE SEQUENCE [LARGE SCALE GENOMIC DNA]</scope>
    <source>
        <strain evidence="2 3">NIPH 713</strain>
    </source>
</reference>
<feature type="transmembrane region" description="Helical" evidence="1">
    <location>
        <begin position="151"/>
        <end position="168"/>
    </location>
</feature>